<gene>
    <name evidence="1" type="ordered locus">CJA_3458</name>
</gene>
<dbReference type="EMBL" id="CP000934">
    <property type="protein sequence ID" value="ACE83174.1"/>
    <property type="molecule type" value="Genomic_DNA"/>
</dbReference>
<name>B3PG04_CELJU</name>
<evidence type="ECO:0000313" key="1">
    <source>
        <dbReference type="EMBL" id="ACE83174.1"/>
    </source>
</evidence>
<reference evidence="1 2" key="1">
    <citation type="journal article" date="2008" name="J. Bacteriol.">
        <title>Insights into plant cell wall degradation from the genome sequence of the soil bacterium Cellvibrio japonicus.</title>
        <authorList>
            <person name="Deboy R.T."/>
            <person name="Mongodin E.F."/>
            <person name="Fouts D.E."/>
            <person name="Tailford L.E."/>
            <person name="Khouri H."/>
            <person name="Emerson J.B."/>
            <person name="Mohamoud Y."/>
            <person name="Watkins K."/>
            <person name="Henrissat B."/>
            <person name="Gilbert H.J."/>
            <person name="Nelson K.E."/>
        </authorList>
    </citation>
    <scope>NUCLEOTIDE SEQUENCE [LARGE SCALE GENOMIC DNA]</scope>
    <source>
        <strain evidence="1 2">Ueda107</strain>
    </source>
</reference>
<protein>
    <submittedName>
        <fullName evidence="1">Uncharacterized protein</fullName>
    </submittedName>
</protein>
<dbReference type="STRING" id="498211.CJA_3458"/>
<dbReference type="Proteomes" id="UP000001036">
    <property type="component" value="Chromosome"/>
</dbReference>
<dbReference type="AlphaFoldDB" id="B3PG04"/>
<sequence>MVGKNSCAKIATSVKTMANNNTELNRRAFMEKELLLSVAAERHRCLLYLEDFTTLINYP</sequence>
<dbReference type="HOGENOM" id="CLU_2951835_0_0_6"/>
<keyword evidence="2" id="KW-1185">Reference proteome</keyword>
<dbReference type="KEGG" id="cja:CJA_3458"/>
<evidence type="ECO:0000313" key="2">
    <source>
        <dbReference type="Proteomes" id="UP000001036"/>
    </source>
</evidence>
<proteinExistence type="predicted"/>
<organism evidence="1 2">
    <name type="scientific">Cellvibrio japonicus (strain Ueda107)</name>
    <name type="common">Pseudomonas fluorescens subsp. cellulosa</name>
    <dbReference type="NCBI Taxonomy" id="498211"/>
    <lineage>
        <taxon>Bacteria</taxon>
        <taxon>Pseudomonadati</taxon>
        <taxon>Pseudomonadota</taxon>
        <taxon>Gammaproteobacteria</taxon>
        <taxon>Cellvibrionales</taxon>
        <taxon>Cellvibrionaceae</taxon>
        <taxon>Cellvibrio</taxon>
    </lineage>
</organism>
<accession>B3PG04</accession>